<name>A0A383AC30_9ZZZZ</name>
<accession>A0A383AC30</accession>
<dbReference type="AlphaFoldDB" id="A0A383AC30"/>
<organism evidence="1">
    <name type="scientific">marine metagenome</name>
    <dbReference type="NCBI Taxonomy" id="408172"/>
    <lineage>
        <taxon>unclassified sequences</taxon>
        <taxon>metagenomes</taxon>
        <taxon>ecological metagenomes</taxon>
    </lineage>
</organism>
<evidence type="ECO:0000313" key="1">
    <source>
        <dbReference type="EMBL" id="SVE05160.1"/>
    </source>
</evidence>
<protein>
    <submittedName>
        <fullName evidence="1">Uncharacterized protein</fullName>
    </submittedName>
</protein>
<dbReference type="EMBL" id="UINC01190822">
    <property type="protein sequence ID" value="SVE05160.1"/>
    <property type="molecule type" value="Genomic_DNA"/>
</dbReference>
<reference evidence="1" key="1">
    <citation type="submission" date="2018-05" db="EMBL/GenBank/DDBJ databases">
        <authorList>
            <person name="Lanie J.A."/>
            <person name="Ng W.-L."/>
            <person name="Kazmierczak K.M."/>
            <person name="Andrzejewski T.M."/>
            <person name="Davidsen T.M."/>
            <person name="Wayne K.J."/>
            <person name="Tettelin H."/>
            <person name="Glass J.I."/>
            <person name="Rusch D."/>
            <person name="Podicherti R."/>
            <person name="Tsui H.-C.T."/>
            <person name="Winkler M.E."/>
        </authorList>
    </citation>
    <scope>NUCLEOTIDE SEQUENCE</scope>
</reference>
<feature type="non-terminal residue" evidence="1">
    <location>
        <position position="1"/>
    </location>
</feature>
<proteinExistence type="predicted"/>
<sequence>STVVGCNALFRDYTLDYLVCADKHMCQEAANACGKGTTIYTRDKWVNLFAHWPNVKQLPSLPYDGDKRQDEPFHWGTGPYAGLVATMFKPKVIFMLGFDLHGLPNQGVNNIYKNTKGYDYIKKAVDPSYWVHQFNKLFELTNCRWVIVNKENWKMPEEWKKHKNVFQETYEGMAKFINKQLTKPK</sequence>
<gene>
    <name evidence="1" type="ORF">METZ01_LOCUS458014</name>
</gene>